<gene>
    <name evidence="2" type="ORF">LTRI10_LOCUS22995</name>
</gene>
<sequence>MISRPRFLRLLLLRRQLHPRPQILMNLTQLQLNILSVTKTVARHSASSSTSPPTDSLLQSSSSSAQSKA</sequence>
<feature type="compositionally biased region" description="Low complexity" evidence="1">
    <location>
        <begin position="45"/>
        <end position="69"/>
    </location>
</feature>
<feature type="region of interest" description="Disordered" evidence="1">
    <location>
        <begin position="42"/>
        <end position="69"/>
    </location>
</feature>
<protein>
    <submittedName>
        <fullName evidence="2">Uncharacterized protein</fullName>
    </submittedName>
</protein>
<keyword evidence="3" id="KW-1185">Reference proteome</keyword>
<dbReference type="AlphaFoldDB" id="A0AAV2E6Y8"/>
<dbReference type="EMBL" id="OZ034817">
    <property type="protein sequence ID" value="CAL1381626.1"/>
    <property type="molecule type" value="Genomic_DNA"/>
</dbReference>
<dbReference type="Proteomes" id="UP001497516">
    <property type="component" value="Chromosome 4"/>
</dbReference>
<organism evidence="2 3">
    <name type="scientific">Linum trigynum</name>
    <dbReference type="NCBI Taxonomy" id="586398"/>
    <lineage>
        <taxon>Eukaryota</taxon>
        <taxon>Viridiplantae</taxon>
        <taxon>Streptophyta</taxon>
        <taxon>Embryophyta</taxon>
        <taxon>Tracheophyta</taxon>
        <taxon>Spermatophyta</taxon>
        <taxon>Magnoliopsida</taxon>
        <taxon>eudicotyledons</taxon>
        <taxon>Gunneridae</taxon>
        <taxon>Pentapetalae</taxon>
        <taxon>rosids</taxon>
        <taxon>fabids</taxon>
        <taxon>Malpighiales</taxon>
        <taxon>Linaceae</taxon>
        <taxon>Linum</taxon>
    </lineage>
</organism>
<evidence type="ECO:0000313" key="3">
    <source>
        <dbReference type="Proteomes" id="UP001497516"/>
    </source>
</evidence>
<evidence type="ECO:0000256" key="1">
    <source>
        <dbReference type="SAM" id="MobiDB-lite"/>
    </source>
</evidence>
<name>A0AAV2E6Y8_9ROSI</name>
<evidence type="ECO:0000313" key="2">
    <source>
        <dbReference type="EMBL" id="CAL1381626.1"/>
    </source>
</evidence>
<proteinExistence type="predicted"/>
<accession>A0AAV2E6Y8</accession>
<reference evidence="2 3" key="1">
    <citation type="submission" date="2024-04" db="EMBL/GenBank/DDBJ databases">
        <authorList>
            <person name="Fracassetti M."/>
        </authorList>
    </citation>
    <scope>NUCLEOTIDE SEQUENCE [LARGE SCALE GENOMIC DNA]</scope>
</reference>